<keyword evidence="6" id="KW-0723">Serine/threonine-protein kinase</keyword>
<dbReference type="CDD" id="cd00130">
    <property type="entry name" value="PAS"/>
    <property type="match status" value="2"/>
</dbReference>
<evidence type="ECO:0000259" key="22">
    <source>
        <dbReference type="PROSITE" id="PS50011"/>
    </source>
</evidence>
<dbReference type="GO" id="GO:0045719">
    <property type="term" value="P:negative regulation of glycogen biosynthetic process"/>
    <property type="evidence" value="ECO:0007669"/>
    <property type="project" value="TreeGrafter"/>
</dbReference>
<keyword evidence="11" id="KW-0418">Kinase</keyword>
<evidence type="ECO:0000256" key="20">
    <source>
        <dbReference type="PROSITE-ProRule" id="PRU10141"/>
    </source>
</evidence>
<keyword evidence="25" id="KW-1185">Reference proteome</keyword>
<dbReference type="GO" id="GO:0004674">
    <property type="term" value="F:protein serine/threonine kinase activity"/>
    <property type="evidence" value="ECO:0007669"/>
    <property type="project" value="UniProtKB-KW"/>
</dbReference>
<dbReference type="Gene3D" id="1.10.510.10">
    <property type="entry name" value="Transferase(Phosphotransferase) domain 1"/>
    <property type="match status" value="1"/>
</dbReference>
<evidence type="ECO:0000313" key="25">
    <source>
        <dbReference type="Proteomes" id="UP000694391"/>
    </source>
</evidence>
<evidence type="ECO:0000256" key="12">
    <source>
        <dbReference type="ARBA" id="ARBA00022840"/>
    </source>
</evidence>
<evidence type="ECO:0000256" key="2">
    <source>
        <dbReference type="ARBA" id="ARBA00004496"/>
    </source>
</evidence>
<dbReference type="FunFam" id="3.30.450.20:FF:000059">
    <property type="entry name" value="PAS domain containing serine/threonine kinase"/>
    <property type="match status" value="1"/>
</dbReference>
<dbReference type="SMART" id="SM00220">
    <property type="entry name" value="S_TKc"/>
    <property type="match status" value="1"/>
</dbReference>
<name>A0A8C0LLU9_CANLU</name>
<evidence type="ECO:0000256" key="15">
    <source>
        <dbReference type="ARBA" id="ARBA00023242"/>
    </source>
</evidence>
<evidence type="ECO:0000256" key="11">
    <source>
        <dbReference type="ARBA" id="ARBA00022777"/>
    </source>
</evidence>
<dbReference type="Pfam" id="PF13426">
    <property type="entry name" value="PAS_9"/>
    <property type="match status" value="3"/>
</dbReference>
<sequence>LQDRALGQRQAPNRPPESLAAQTTCEPSESLSSAHRHLSRRNGLSKLCQSRTALSEDRWSAYCLSSLAAQNICTSKLHCLVAPEQTEAAGSLGSMSCCSLLRGLSSGWSTPLLPALVCNPNKAVFTVDAKTTEILVANDKACQLLGHSSHALIGQRLTRFFLKPDSDVAKALSEEHVEADGRAAVVFGTVVDVVSRGGEKIPVSVWMKKVKQERGPCCVVVLEPVERVSTWVTFQSDGTITSCDSPFALLHGFVSSEEVLGQRVTDLIPSVQLPPPGEPVPQNLKIQRSVGRAKDGTTFPLSLKLKSECGGEAVGGSRAVPECSYSASVWVFSTISGLITLLPDGTIYGINHSFALMLFGYGRTELLGKNITFLIPGFYHYMDLVCDGSLPLPDLAERLDIGTQSGPGETSAGPWQGQNLAGTASGPRAGGTLAGDRAQPQGEAPERGGALEAVVGTQRDIPGGSPPAQGWSSPEDQRDIPGRSPPAHNQQSSPKDQWNTLLGQEEPAAPESLRQDLVGRSRCDPVVTWMFASQGGPETPALAEGRSRNAELCGLYQEAQLEWTGLSSASSSNRRADSVMPKPRAAGQLAAEGLPMPYPGYGGEQSTQPGSPPGTARLLFSTPTLDEPWVAVENDREEIQTCLLKEQLPRLSFVGPLGVSYSELASAEHPPLPPPVSLCDPGGRDFCSRVGSSSAYYALATDLPGVLDAVQAQEADGNSFSWNLKELRFSEWADGTSSTCSCAASELVGTPSPSPAGSDVDVSGLHGRRPDVLDDRELLLLTGTCLHLGEARQFHESRLGPDRVELSETCLESSERGGGRSRESPPCVLPAPEAGPVDVCPSEEPRLSFQVTSTPVRDDSLVAPGDMCTQHGIQEGTYAGSCYHRDGAQLSVQFEVKRVELQGAATLFCCWLVKDLLHGPRDSATRARLLLASLPGSSHSVCEASGSSVGEGLRSKPWFDDAPRAVELEGQAACEGAYSHKYLTLSPLGSGAFGFVWTAVDKEANKEVVVKFIKKEKVLEDCWIEDPKLGKVTLEIAILSRVEHANIIKVLDVFENQGFFQLVMEKHGSGLDLFAFIDRHPSLDEPLASYIFRQLVAAVGYLRSKSIIHRDIKDENIVIAEDFTIKLIDFGSAAYLEKGRLFHTFCGTIEYCAPEVLMGNPYKGPELEMWSLGVTLYTLIFEENPFCELEETVEAVIHPPYLVSEALMHLISGLLQPVPEQRTTLEKLVTDPWVIQPVNLADYTWDEVCRVNKPESGALSTVSLELEGRCAGELAWAAGPGGPLCPRGGP</sequence>
<dbReference type="PROSITE" id="PS00107">
    <property type="entry name" value="PROTEIN_KINASE_ATP"/>
    <property type="match status" value="1"/>
</dbReference>
<evidence type="ECO:0000256" key="6">
    <source>
        <dbReference type="ARBA" id="ARBA00022527"/>
    </source>
</evidence>
<dbReference type="PROSITE" id="PS00108">
    <property type="entry name" value="PROTEIN_KINASE_ST"/>
    <property type="match status" value="1"/>
</dbReference>
<feature type="binding site" evidence="20">
    <location>
        <position position="1015"/>
    </location>
    <ligand>
        <name>ATP</name>
        <dbReference type="ChEBI" id="CHEBI:30616"/>
    </ligand>
</feature>
<comment type="subcellular location">
    <subcellularLocation>
        <location evidence="2">Cytoplasm</location>
    </subcellularLocation>
    <subcellularLocation>
        <location evidence="1">Nucleus</location>
    </subcellularLocation>
</comment>
<evidence type="ECO:0000256" key="17">
    <source>
        <dbReference type="ARBA" id="ARBA00048679"/>
    </source>
</evidence>
<feature type="compositionally biased region" description="Polar residues" evidence="21">
    <location>
        <begin position="487"/>
        <end position="497"/>
    </location>
</feature>
<feature type="region of interest" description="Disordered" evidence="21">
    <location>
        <begin position="1"/>
        <end position="25"/>
    </location>
</feature>
<accession>A0A8C0LLU9</accession>
<dbReference type="SUPFAM" id="SSF55785">
    <property type="entry name" value="PYP-like sensor domain (PAS domain)"/>
    <property type="match status" value="1"/>
</dbReference>
<dbReference type="FunFam" id="1.10.510.10:FF:000351">
    <property type="entry name" value="PAS domain-containing serine/threonine-protein kinase"/>
    <property type="match status" value="1"/>
</dbReference>
<evidence type="ECO:0000256" key="9">
    <source>
        <dbReference type="ARBA" id="ARBA00022737"/>
    </source>
</evidence>
<dbReference type="Proteomes" id="UP000694391">
    <property type="component" value="Unplaced"/>
</dbReference>
<feature type="domain" description="Protein kinase" evidence="22">
    <location>
        <begin position="982"/>
        <end position="1234"/>
    </location>
</feature>
<dbReference type="GO" id="GO:0008289">
    <property type="term" value="F:lipid binding"/>
    <property type="evidence" value="ECO:0007669"/>
    <property type="project" value="UniProtKB-KW"/>
</dbReference>
<organism evidence="24 25">
    <name type="scientific">Canis lupus dingo</name>
    <name type="common">dingo</name>
    <dbReference type="NCBI Taxonomy" id="286419"/>
    <lineage>
        <taxon>Eukaryota</taxon>
        <taxon>Metazoa</taxon>
        <taxon>Chordata</taxon>
        <taxon>Craniata</taxon>
        <taxon>Vertebrata</taxon>
        <taxon>Euteleostomi</taxon>
        <taxon>Mammalia</taxon>
        <taxon>Eutheria</taxon>
        <taxon>Laurasiatheria</taxon>
        <taxon>Carnivora</taxon>
        <taxon>Caniformia</taxon>
        <taxon>Canidae</taxon>
        <taxon>Canis</taxon>
    </lineage>
</organism>
<evidence type="ECO:0000256" key="16">
    <source>
        <dbReference type="ARBA" id="ARBA00047899"/>
    </source>
</evidence>
<dbReference type="InterPro" id="IPR008271">
    <property type="entry name" value="Ser/Thr_kinase_AS"/>
</dbReference>
<dbReference type="CDD" id="cd14004">
    <property type="entry name" value="STKc_PASK"/>
    <property type="match status" value="1"/>
</dbReference>
<dbReference type="InterPro" id="IPR000719">
    <property type="entry name" value="Prot_kinase_dom"/>
</dbReference>
<evidence type="ECO:0000313" key="24">
    <source>
        <dbReference type="Ensembl" id="ENSCAFP00020032171.1"/>
    </source>
</evidence>
<comment type="catalytic activity">
    <reaction evidence="16">
        <text>L-threonyl-[protein] + ATP = O-phospho-L-threonyl-[protein] + ADP + H(+)</text>
        <dbReference type="Rhea" id="RHEA:46608"/>
        <dbReference type="Rhea" id="RHEA-COMP:11060"/>
        <dbReference type="Rhea" id="RHEA-COMP:11605"/>
        <dbReference type="ChEBI" id="CHEBI:15378"/>
        <dbReference type="ChEBI" id="CHEBI:30013"/>
        <dbReference type="ChEBI" id="CHEBI:30616"/>
        <dbReference type="ChEBI" id="CHEBI:61977"/>
        <dbReference type="ChEBI" id="CHEBI:456216"/>
        <dbReference type="EC" id="2.7.11.1"/>
    </reaction>
</comment>
<reference evidence="24" key="1">
    <citation type="submission" date="2025-08" db="UniProtKB">
        <authorList>
            <consortium name="Ensembl"/>
        </authorList>
    </citation>
    <scope>IDENTIFICATION</scope>
</reference>
<keyword evidence="14" id="KW-0446">Lipid-binding</keyword>
<dbReference type="GO" id="GO:0035556">
    <property type="term" value="P:intracellular signal transduction"/>
    <property type="evidence" value="ECO:0007669"/>
    <property type="project" value="TreeGrafter"/>
</dbReference>
<evidence type="ECO:0000256" key="10">
    <source>
        <dbReference type="ARBA" id="ARBA00022741"/>
    </source>
</evidence>
<dbReference type="SMART" id="SM00091">
    <property type="entry name" value="PAS"/>
    <property type="match status" value="2"/>
</dbReference>
<evidence type="ECO:0000256" key="8">
    <source>
        <dbReference type="ARBA" id="ARBA00022679"/>
    </source>
</evidence>
<keyword evidence="10 20" id="KW-0547">Nucleotide-binding</keyword>
<evidence type="ECO:0000259" key="23">
    <source>
        <dbReference type="PROSITE" id="PS50112"/>
    </source>
</evidence>
<evidence type="ECO:0000256" key="7">
    <source>
        <dbReference type="ARBA" id="ARBA00022553"/>
    </source>
</evidence>
<dbReference type="SUPFAM" id="SSF56112">
    <property type="entry name" value="Protein kinase-like (PK-like)"/>
    <property type="match status" value="1"/>
</dbReference>
<comment type="catalytic activity">
    <reaction evidence="17">
        <text>L-seryl-[protein] + ATP = O-phospho-L-seryl-[protein] + ADP + H(+)</text>
        <dbReference type="Rhea" id="RHEA:17989"/>
        <dbReference type="Rhea" id="RHEA-COMP:9863"/>
        <dbReference type="Rhea" id="RHEA-COMP:11604"/>
        <dbReference type="ChEBI" id="CHEBI:15378"/>
        <dbReference type="ChEBI" id="CHEBI:29999"/>
        <dbReference type="ChEBI" id="CHEBI:30616"/>
        <dbReference type="ChEBI" id="CHEBI:83421"/>
        <dbReference type="ChEBI" id="CHEBI:456216"/>
        <dbReference type="EC" id="2.7.11.1"/>
    </reaction>
</comment>
<dbReference type="Pfam" id="PF00069">
    <property type="entry name" value="Pkinase"/>
    <property type="match status" value="1"/>
</dbReference>
<evidence type="ECO:0000256" key="13">
    <source>
        <dbReference type="ARBA" id="ARBA00022990"/>
    </source>
</evidence>
<evidence type="ECO:0000256" key="5">
    <source>
        <dbReference type="ARBA" id="ARBA00022490"/>
    </source>
</evidence>
<keyword evidence="15" id="KW-0539">Nucleus</keyword>
<dbReference type="GO" id="GO:0005829">
    <property type="term" value="C:cytosol"/>
    <property type="evidence" value="ECO:0007669"/>
    <property type="project" value="TreeGrafter"/>
</dbReference>
<feature type="region of interest" description="Disordered" evidence="21">
    <location>
        <begin position="400"/>
        <end position="497"/>
    </location>
</feature>
<dbReference type="Gene3D" id="3.30.200.20">
    <property type="entry name" value="Phosphorylase Kinase, domain 1"/>
    <property type="match status" value="1"/>
</dbReference>
<dbReference type="GO" id="GO:0005524">
    <property type="term" value="F:ATP binding"/>
    <property type="evidence" value="ECO:0007669"/>
    <property type="project" value="UniProtKB-UniRule"/>
</dbReference>
<keyword evidence="7" id="KW-0597">Phosphoprotein</keyword>
<comment type="function">
    <text evidence="18">Serine/threonine-protein kinase involved in energy homeostasis and protein translation. Phosphorylates EEF1A1, GYS1, PDX1 and RPS6. Probably plays a role under changing environmental conditions (oxygen, glucose, nutrition), rather than under standard conditions. Acts as a sensor involved in energy homeostasis: regulates glycogen synthase synthesis by mediating phosphorylation of GYS1, leading to GYS1 inactivation. May be involved in glucose-stimulated insulin production in pancreas and regulation of glucagon secretion by glucose in alpha cells; however such data require additional evidences. May play a role in regulation of protein translation by phosphorylating EEF1A1, leading to increase translation efficiency. May also participate in respiratory regulation.</text>
</comment>
<dbReference type="FunFam" id="3.30.200.20:FF:000346">
    <property type="entry name" value="PAS domain-containing serine/threonine-protein kinase"/>
    <property type="match status" value="1"/>
</dbReference>
<protein>
    <recommendedName>
        <fullName evidence="19">PAS domain-containing serine/threonine-protein kinase</fullName>
        <ecNumber evidence="4">2.7.11.1</ecNumber>
    </recommendedName>
</protein>
<keyword evidence="9" id="KW-0677">Repeat</keyword>
<dbReference type="PROSITE" id="PS50112">
    <property type="entry name" value="PAS"/>
    <property type="match status" value="1"/>
</dbReference>
<comment type="similarity">
    <text evidence="3">Belongs to the protein kinase superfamily. CAMK Ser/Thr protein kinase family.</text>
</comment>
<dbReference type="InterPro" id="IPR035965">
    <property type="entry name" value="PAS-like_dom_sf"/>
</dbReference>
<evidence type="ECO:0000256" key="1">
    <source>
        <dbReference type="ARBA" id="ARBA00004123"/>
    </source>
</evidence>
<dbReference type="InterPro" id="IPR017441">
    <property type="entry name" value="Protein_kinase_ATP_BS"/>
</dbReference>
<evidence type="ECO:0000256" key="3">
    <source>
        <dbReference type="ARBA" id="ARBA00006692"/>
    </source>
</evidence>
<dbReference type="InterPro" id="IPR011009">
    <property type="entry name" value="Kinase-like_dom_sf"/>
</dbReference>
<dbReference type="PANTHER" id="PTHR24346">
    <property type="entry name" value="MAP/MICROTUBULE AFFINITY-REGULATING KINASE"/>
    <property type="match status" value="1"/>
</dbReference>
<reference evidence="24" key="2">
    <citation type="submission" date="2025-09" db="UniProtKB">
        <authorList>
            <consortium name="Ensembl"/>
        </authorList>
    </citation>
    <scope>IDENTIFICATION</scope>
</reference>
<feature type="domain" description="PAS" evidence="23">
    <location>
        <begin position="109"/>
        <end position="166"/>
    </location>
</feature>
<keyword evidence="13" id="KW-0007">Acetylation</keyword>
<keyword evidence="12 20" id="KW-0067">ATP-binding</keyword>
<evidence type="ECO:0000256" key="4">
    <source>
        <dbReference type="ARBA" id="ARBA00012513"/>
    </source>
</evidence>
<dbReference type="GeneTree" id="ENSGT00940000159035"/>
<dbReference type="PROSITE" id="PS50011">
    <property type="entry name" value="PROTEIN_KINASE_DOM"/>
    <property type="match status" value="1"/>
</dbReference>
<evidence type="ECO:0000256" key="14">
    <source>
        <dbReference type="ARBA" id="ARBA00023121"/>
    </source>
</evidence>
<dbReference type="Gene3D" id="3.30.450.20">
    <property type="entry name" value="PAS domain"/>
    <property type="match status" value="1"/>
</dbReference>
<keyword evidence="5" id="KW-0963">Cytoplasm</keyword>
<evidence type="ECO:0000256" key="18">
    <source>
        <dbReference type="ARBA" id="ARBA00053825"/>
    </source>
</evidence>
<dbReference type="PANTHER" id="PTHR24346:SF51">
    <property type="entry name" value="PAS DOMAIN-CONTAINING SERINE_THREONINE-PROTEIN KINASE"/>
    <property type="match status" value="1"/>
</dbReference>
<dbReference type="InterPro" id="IPR000014">
    <property type="entry name" value="PAS"/>
</dbReference>
<proteinExistence type="inferred from homology"/>
<keyword evidence="8" id="KW-0808">Transferase</keyword>
<dbReference type="Ensembl" id="ENSCAFT00020037142.1">
    <property type="protein sequence ID" value="ENSCAFP00020032171.1"/>
    <property type="gene ID" value="ENSCAFG00020025046.1"/>
</dbReference>
<evidence type="ECO:0000256" key="19">
    <source>
        <dbReference type="ARBA" id="ARBA00071822"/>
    </source>
</evidence>
<dbReference type="GO" id="GO:0005634">
    <property type="term" value="C:nucleus"/>
    <property type="evidence" value="ECO:0007669"/>
    <property type="project" value="UniProtKB-SubCell"/>
</dbReference>
<evidence type="ECO:0000256" key="21">
    <source>
        <dbReference type="SAM" id="MobiDB-lite"/>
    </source>
</evidence>
<dbReference type="NCBIfam" id="TIGR00229">
    <property type="entry name" value="sensory_box"/>
    <property type="match status" value="1"/>
</dbReference>
<dbReference type="EC" id="2.7.11.1" evidence="4"/>